<evidence type="ECO:0000313" key="1">
    <source>
        <dbReference type="EMBL" id="MBC8531811.1"/>
    </source>
</evidence>
<dbReference type="AlphaFoldDB" id="A0A926D567"/>
<proteinExistence type="predicted"/>
<evidence type="ECO:0000313" key="2">
    <source>
        <dbReference type="Proteomes" id="UP000623172"/>
    </source>
</evidence>
<dbReference type="EMBL" id="JACRSR010000003">
    <property type="protein sequence ID" value="MBC8531811.1"/>
    <property type="molecule type" value="Genomic_DNA"/>
</dbReference>
<accession>A0A926D567</accession>
<keyword evidence="2" id="KW-1185">Reference proteome</keyword>
<reference evidence="1" key="1">
    <citation type="submission" date="2020-08" db="EMBL/GenBank/DDBJ databases">
        <title>Genome public.</title>
        <authorList>
            <person name="Liu C."/>
            <person name="Sun Q."/>
        </authorList>
    </citation>
    <scope>NUCLEOTIDE SEQUENCE</scope>
    <source>
        <strain evidence="1">NSJ-53</strain>
    </source>
</reference>
<protein>
    <submittedName>
        <fullName evidence="1">Uncharacterized protein</fullName>
    </submittedName>
</protein>
<name>A0A926D567_9FIRM</name>
<comment type="caution">
    <text evidence="1">The sequence shown here is derived from an EMBL/GenBank/DDBJ whole genome shotgun (WGS) entry which is preliminary data.</text>
</comment>
<gene>
    <name evidence="1" type="ORF">H8696_08125</name>
</gene>
<dbReference type="RefSeq" id="WP_249316463.1">
    <property type="nucleotide sequence ID" value="NZ_JACRSR010000003.1"/>
</dbReference>
<organism evidence="1 2">
    <name type="scientific">Gehongia tenuis</name>
    <dbReference type="NCBI Taxonomy" id="2763655"/>
    <lineage>
        <taxon>Bacteria</taxon>
        <taxon>Bacillati</taxon>
        <taxon>Bacillota</taxon>
        <taxon>Clostridia</taxon>
        <taxon>Christensenellales</taxon>
        <taxon>Christensenellaceae</taxon>
        <taxon>Gehongia</taxon>
    </lineage>
</organism>
<dbReference type="Proteomes" id="UP000623172">
    <property type="component" value="Unassembled WGS sequence"/>
</dbReference>
<sequence>MGLTSADMDNFSTGMLLDAITTYNNLMANADDDEADRSQRYEQLLALKDAYAQKFAAGKMTHEQYQSYLDALKEGEQYGGQH</sequence>